<dbReference type="CDD" id="cd12087">
    <property type="entry name" value="TM_EGFR-like"/>
    <property type="match status" value="1"/>
</dbReference>
<evidence type="ECO:0000256" key="2">
    <source>
        <dbReference type="SAM" id="Phobius"/>
    </source>
</evidence>
<feature type="region of interest" description="Disordered" evidence="1">
    <location>
        <begin position="114"/>
        <end position="145"/>
    </location>
</feature>
<dbReference type="PANTHER" id="PTHR37487:SF2">
    <property type="entry name" value="EXPRESSED PROTEIN"/>
    <property type="match status" value="1"/>
</dbReference>
<feature type="signal peptide" evidence="3">
    <location>
        <begin position="1"/>
        <end position="17"/>
    </location>
</feature>
<feature type="chain" id="PRO_5045319573" evidence="3">
    <location>
        <begin position="18"/>
        <end position="282"/>
    </location>
</feature>
<evidence type="ECO:0000313" key="5">
    <source>
        <dbReference type="Proteomes" id="UP001465976"/>
    </source>
</evidence>
<dbReference type="PANTHER" id="PTHR37487">
    <property type="entry name" value="CHROMOSOME 1, WHOLE GENOME SHOTGUN SEQUENCE"/>
    <property type="match status" value="1"/>
</dbReference>
<name>A0ABR3F5I1_9AGAR</name>
<comment type="caution">
    <text evidence="4">The sequence shown here is derived from an EMBL/GenBank/DDBJ whole genome shotgun (WGS) entry which is preliminary data.</text>
</comment>
<feature type="region of interest" description="Disordered" evidence="1">
    <location>
        <begin position="184"/>
        <end position="212"/>
    </location>
</feature>
<dbReference type="EMBL" id="JBAHYK010000952">
    <property type="protein sequence ID" value="KAL0570349.1"/>
    <property type="molecule type" value="Genomic_DNA"/>
</dbReference>
<keyword evidence="2" id="KW-0472">Membrane</keyword>
<gene>
    <name evidence="4" type="ORF">V5O48_011619</name>
</gene>
<evidence type="ECO:0000256" key="3">
    <source>
        <dbReference type="SAM" id="SignalP"/>
    </source>
</evidence>
<keyword evidence="5" id="KW-1185">Reference proteome</keyword>
<keyword evidence="2" id="KW-0812">Transmembrane</keyword>
<organism evidence="4 5">
    <name type="scientific">Marasmius crinis-equi</name>
    <dbReference type="NCBI Taxonomy" id="585013"/>
    <lineage>
        <taxon>Eukaryota</taxon>
        <taxon>Fungi</taxon>
        <taxon>Dikarya</taxon>
        <taxon>Basidiomycota</taxon>
        <taxon>Agaricomycotina</taxon>
        <taxon>Agaricomycetes</taxon>
        <taxon>Agaricomycetidae</taxon>
        <taxon>Agaricales</taxon>
        <taxon>Marasmiineae</taxon>
        <taxon>Marasmiaceae</taxon>
        <taxon>Marasmius</taxon>
    </lineage>
</organism>
<dbReference type="Proteomes" id="UP001465976">
    <property type="component" value="Unassembled WGS sequence"/>
</dbReference>
<feature type="transmembrane region" description="Helical" evidence="2">
    <location>
        <begin position="148"/>
        <end position="173"/>
    </location>
</feature>
<accession>A0ABR3F5I1</accession>
<keyword evidence="3" id="KW-0732">Signal</keyword>
<proteinExistence type="predicted"/>
<protein>
    <submittedName>
        <fullName evidence="4">Uncharacterized protein</fullName>
    </submittedName>
</protein>
<sequence length="282" mass="29873">MRSAIALAVLSAFGALAQVTMNVPTNLAACQPAQLNWSGGKPPYFISVQDANNPTGTALERFDNQQGTSLTWTVNFAAGTSIGFLLRDSEGSTSQTAAVTIQAGSSTNCIGKEGSFSNAGSSTTSSSQTSTTRGSSGTTASTSSEQPIGAIIGGVLGGVAVLIATAVILVILLRRRRQKHRHSFSISELFDPPPEPPKEQPKPLPQHHIPGTTSEKKGVVMLQRNDFNHQVAEGRPQTPHQTDANDSVVLAEMRVQFELMSQRMARMEAELGPPDYASRIAD</sequence>
<evidence type="ECO:0000313" key="4">
    <source>
        <dbReference type="EMBL" id="KAL0570349.1"/>
    </source>
</evidence>
<keyword evidence="2" id="KW-1133">Transmembrane helix</keyword>
<reference evidence="4 5" key="1">
    <citation type="submission" date="2024-02" db="EMBL/GenBank/DDBJ databases">
        <title>A draft genome for the cacao thread blight pathogen Marasmius crinis-equi.</title>
        <authorList>
            <person name="Cohen S.P."/>
            <person name="Baruah I.K."/>
            <person name="Amoako-Attah I."/>
            <person name="Bukari Y."/>
            <person name="Meinhardt L.W."/>
            <person name="Bailey B.A."/>
        </authorList>
    </citation>
    <scope>NUCLEOTIDE SEQUENCE [LARGE SCALE GENOMIC DNA]</scope>
    <source>
        <strain evidence="4 5">GH-76</strain>
    </source>
</reference>
<evidence type="ECO:0000256" key="1">
    <source>
        <dbReference type="SAM" id="MobiDB-lite"/>
    </source>
</evidence>